<dbReference type="InterPro" id="IPR050639">
    <property type="entry name" value="SSR_resolvase"/>
</dbReference>
<dbReference type="RefSeq" id="WP_084271839.1">
    <property type="nucleotide sequence ID" value="NZ_BJZS01000126.1"/>
</dbReference>
<dbReference type="Gene3D" id="3.40.50.1390">
    <property type="entry name" value="Resolvase, N-terminal catalytic domain"/>
    <property type="match status" value="1"/>
</dbReference>
<dbReference type="InterPro" id="IPR036162">
    <property type="entry name" value="Resolvase-like_N_sf"/>
</dbReference>
<dbReference type="InterPro" id="IPR006119">
    <property type="entry name" value="Resolv_N"/>
</dbReference>
<proteinExistence type="inferred from homology"/>
<evidence type="ECO:0000313" key="9">
    <source>
        <dbReference type="Proteomes" id="UP000321103"/>
    </source>
</evidence>
<dbReference type="PROSITE" id="PS51736">
    <property type="entry name" value="RECOMBINASES_3"/>
    <property type="match status" value="1"/>
</dbReference>
<dbReference type="FunFam" id="3.40.50.1390:FF:000001">
    <property type="entry name" value="DNA recombinase"/>
    <property type="match status" value="1"/>
</dbReference>
<evidence type="ECO:0000256" key="5">
    <source>
        <dbReference type="PIRSR" id="PIRSR606118-50"/>
    </source>
</evidence>
<dbReference type="SUPFAM" id="SSF53041">
    <property type="entry name" value="Resolvase-like"/>
    <property type="match status" value="1"/>
</dbReference>
<comment type="similarity">
    <text evidence="1">Belongs to the site-specific recombinase resolvase family.</text>
</comment>
<comment type="caution">
    <text evidence="8">The sequence shown here is derived from an EMBL/GenBank/DDBJ whole genome shotgun (WGS) entry which is preliminary data.</text>
</comment>
<name>A0A512II85_9MICC</name>
<dbReference type="PANTHER" id="PTHR30461">
    <property type="entry name" value="DNA-INVERTASE FROM LAMBDOID PROPHAGE"/>
    <property type="match status" value="1"/>
</dbReference>
<evidence type="ECO:0000256" key="3">
    <source>
        <dbReference type="ARBA" id="ARBA00023125"/>
    </source>
</evidence>
<dbReference type="SMART" id="SM00857">
    <property type="entry name" value="Resolvase"/>
    <property type="match status" value="1"/>
</dbReference>
<evidence type="ECO:0000256" key="2">
    <source>
        <dbReference type="ARBA" id="ARBA00022908"/>
    </source>
</evidence>
<dbReference type="GO" id="GO:0003677">
    <property type="term" value="F:DNA binding"/>
    <property type="evidence" value="ECO:0007669"/>
    <property type="project" value="UniProtKB-KW"/>
</dbReference>
<keyword evidence="4" id="KW-0233">DNA recombination</keyword>
<gene>
    <name evidence="8" type="ORF">KTU01_35420</name>
</gene>
<dbReference type="PROSITE" id="PS00398">
    <property type="entry name" value="RECOMBINASES_2"/>
    <property type="match status" value="1"/>
</dbReference>
<evidence type="ECO:0000256" key="4">
    <source>
        <dbReference type="ARBA" id="ARBA00023172"/>
    </source>
</evidence>
<dbReference type="Pfam" id="PF00239">
    <property type="entry name" value="Resolvase"/>
    <property type="match status" value="1"/>
</dbReference>
<evidence type="ECO:0000313" key="8">
    <source>
        <dbReference type="EMBL" id="GEO97419.1"/>
    </source>
</evidence>
<keyword evidence="9" id="KW-1185">Reference proteome</keyword>
<dbReference type="AlphaFoldDB" id="A0A512II85"/>
<feature type="active site" description="O-(5'-phospho-DNA)-serine intermediate" evidence="5 6">
    <location>
        <position position="24"/>
    </location>
</feature>
<dbReference type="PANTHER" id="PTHR30461:SF2">
    <property type="entry name" value="SERINE RECOMBINASE PINE-RELATED"/>
    <property type="match status" value="1"/>
</dbReference>
<sequence>MTQKAHNSPESSHPGRLLGYARVSTTSQNLDVQLRALTEAGVSAELVFTDKISSTQAERPGLAALMAEAREGDTLVLYSLDRLGRSLVHMVTTIDELIRRGVALRSLTDTIDTTTPAGRFQLNVFVAMAEYQRALIVERVQDGLEAARARGVQLGRKSPITPEQVRAIHRLHRAGLSHYKIHRRVGVSKGAVGRVLRGEIKSLAHVSIELPADEIDVWDAEALAATREVPTPESDH</sequence>
<dbReference type="EMBL" id="BJZS01000126">
    <property type="protein sequence ID" value="GEO97419.1"/>
    <property type="molecule type" value="Genomic_DNA"/>
</dbReference>
<evidence type="ECO:0000256" key="6">
    <source>
        <dbReference type="PROSITE-ProRule" id="PRU10137"/>
    </source>
</evidence>
<evidence type="ECO:0000256" key="1">
    <source>
        <dbReference type="ARBA" id="ARBA00009913"/>
    </source>
</evidence>
<evidence type="ECO:0000259" key="7">
    <source>
        <dbReference type="PROSITE" id="PS51736"/>
    </source>
</evidence>
<organism evidence="8 9">
    <name type="scientific">Kocuria turfanensis</name>
    <dbReference type="NCBI Taxonomy" id="388357"/>
    <lineage>
        <taxon>Bacteria</taxon>
        <taxon>Bacillati</taxon>
        <taxon>Actinomycetota</taxon>
        <taxon>Actinomycetes</taxon>
        <taxon>Micrococcales</taxon>
        <taxon>Micrococcaceae</taxon>
        <taxon>Kocuria</taxon>
    </lineage>
</organism>
<accession>A0A512II85</accession>
<dbReference type="PROSITE" id="PS00397">
    <property type="entry name" value="RECOMBINASES_1"/>
    <property type="match status" value="1"/>
</dbReference>
<reference evidence="8 9" key="1">
    <citation type="submission" date="2019-07" db="EMBL/GenBank/DDBJ databases">
        <title>Whole genome shotgun sequence of Kocuria turfanensis NBRC 107627.</title>
        <authorList>
            <person name="Hosoyama A."/>
            <person name="Uohara A."/>
            <person name="Ohji S."/>
            <person name="Ichikawa N."/>
        </authorList>
    </citation>
    <scope>NUCLEOTIDE SEQUENCE [LARGE SCALE GENOMIC DNA]</scope>
    <source>
        <strain evidence="8 9">NBRC 107627</strain>
    </source>
</reference>
<keyword evidence="3" id="KW-0238">DNA-binding</keyword>
<protein>
    <recommendedName>
        <fullName evidence="7">Resolvase/invertase-type recombinase catalytic domain-containing protein</fullName>
    </recommendedName>
</protein>
<dbReference type="InterPro" id="IPR006118">
    <property type="entry name" value="Recombinase_CS"/>
</dbReference>
<keyword evidence="2" id="KW-0229">DNA integration</keyword>
<dbReference type="GO" id="GO:0015074">
    <property type="term" value="P:DNA integration"/>
    <property type="evidence" value="ECO:0007669"/>
    <property type="project" value="UniProtKB-KW"/>
</dbReference>
<feature type="domain" description="Resolvase/invertase-type recombinase catalytic" evidence="7">
    <location>
        <begin position="16"/>
        <end position="151"/>
    </location>
</feature>
<dbReference type="GO" id="GO:0000150">
    <property type="term" value="F:DNA strand exchange activity"/>
    <property type="evidence" value="ECO:0007669"/>
    <property type="project" value="InterPro"/>
</dbReference>
<dbReference type="Proteomes" id="UP000321103">
    <property type="component" value="Unassembled WGS sequence"/>
</dbReference>
<dbReference type="CDD" id="cd03768">
    <property type="entry name" value="SR_ResInv"/>
    <property type="match status" value="1"/>
</dbReference>
<dbReference type="STRING" id="388357.GCA_001580365_03779"/>